<dbReference type="InterPro" id="IPR036388">
    <property type="entry name" value="WH-like_DNA-bd_sf"/>
</dbReference>
<organism evidence="2 3">
    <name type="scientific">Nocardioides acrostichi</name>
    <dbReference type="NCBI Taxonomy" id="2784339"/>
    <lineage>
        <taxon>Bacteria</taxon>
        <taxon>Bacillati</taxon>
        <taxon>Actinomycetota</taxon>
        <taxon>Actinomycetes</taxon>
        <taxon>Propionibacteriales</taxon>
        <taxon>Nocardioidaceae</taxon>
        <taxon>Nocardioides</taxon>
    </lineage>
</organism>
<dbReference type="InterPro" id="IPR043129">
    <property type="entry name" value="ATPase_NBD"/>
</dbReference>
<reference evidence="2" key="1">
    <citation type="submission" date="2020-11" db="EMBL/GenBank/DDBJ databases">
        <title>Nocardioides sp. CBS4Y-1, whole genome shotgun sequence.</title>
        <authorList>
            <person name="Tuo L."/>
        </authorList>
    </citation>
    <scope>NUCLEOTIDE SEQUENCE</scope>
    <source>
        <strain evidence="2">CBS4Y-1</strain>
    </source>
</reference>
<evidence type="ECO:0000313" key="2">
    <source>
        <dbReference type="EMBL" id="MBF4162494.1"/>
    </source>
</evidence>
<name>A0A930V1U6_9ACTN</name>
<dbReference type="SUPFAM" id="SSF53067">
    <property type="entry name" value="Actin-like ATPase domain"/>
    <property type="match status" value="1"/>
</dbReference>
<dbReference type="PANTHER" id="PTHR18964">
    <property type="entry name" value="ROK (REPRESSOR, ORF, KINASE) FAMILY"/>
    <property type="match status" value="1"/>
</dbReference>
<proteinExistence type="inferred from homology"/>
<dbReference type="SUPFAM" id="SSF46785">
    <property type="entry name" value="Winged helix' DNA-binding domain"/>
    <property type="match status" value="1"/>
</dbReference>
<protein>
    <submittedName>
        <fullName evidence="2">ROK family protein</fullName>
    </submittedName>
</protein>
<dbReference type="Pfam" id="PF00480">
    <property type="entry name" value="ROK"/>
    <property type="match status" value="1"/>
</dbReference>
<dbReference type="AlphaFoldDB" id="A0A930V1U6"/>
<evidence type="ECO:0000313" key="3">
    <source>
        <dbReference type="Proteomes" id="UP000656804"/>
    </source>
</evidence>
<evidence type="ECO:0000256" key="1">
    <source>
        <dbReference type="ARBA" id="ARBA00006479"/>
    </source>
</evidence>
<dbReference type="PANTHER" id="PTHR18964:SF173">
    <property type="entry name" value="GLUCOKINASE"/>
    <property type="match status" value="1"/>
</dbReference>
<accession>A0A930V1U6</accession>
<dbReference type="Gene3D" id="3.30.420.40">
    <property type="match status" value="2"/>
</dbReference>
<dbReference type="Gene3D" id="1.10.10.10">
    <property type="entry name" value="Winged helix-like DNA-binding domain superfamily/Winged helix DNA-binding domain"/>
    <property type="match status" value="1"/>
</dbReference>
<dbReference type="EMBL" id="JADIVZ010000005">
    <property type="protein sequence ID" value="MBF4162494.1"/>
    <property type="molecule type" value="Genomic_DNA"/>
</dbReference>
<keyword evidence="3" id="KW-1185">Reference proteome</keyword>
<dbReference type="InterPro" id="IPR036390">
    <property type="entry name" value="WH_DNA-bd_sf"/>
</dbReference>
<dbReference type="Proteomes" id="UP000656804">
    <property type="component" value="Unassembled WGS sequence"/>
</dbReference>
<gene>
    <name evidence="2" type="ORF">ISG29_12410</name>
</gene>
<dbReference type="InterPro" id="IPR000600">
    <property type="entry name" value="ROK"/>
</dbReference>
<comment type="similarity">
    <text evidence="1">Belongs to the ROK (NagC/XylR) family.</text>
</comment>
<comment type="caution">
    <text evidence="2">The sequence shown here is derived from an EMBL/GenBank/DDBJ whole genome shotgun (WGS) entry which is preliminary data.</text>
</comment>
<sequence length="396" mass="40428">MDSDKSPWFTDRVDTSPGSLLTLLRTGRASSRADLVRLSGLSRGAVTTRLAALAAAGLVREGDELASTGGRRAGTLELDPDAGSVLAVAVGRSRSQVGVFDLAGREITSDSRDHEPGIAPGELMTDVVDRLLHQLPPDPAAPVLGVGVSLPGAVDGEKVASLDAPVLAGWDGIDLRPWLAKVTDAPVLIDNDTAVLTRSELFGRAPAHPSMLVLKASTGLGLGMVVDGRIVGAGRGRTGELGHTRVAAAGDLPCRCGATGCLETIAGGWALVAELDAGSTLAPARHVRGLVGQALDGDPSARRLVREGGRRLGETLAVAVNLVQPGVLVVGGDLGAAFDLYTAGLRESLATHAHPLAVRDLRLLPATHGEAAGLHGCAALAIDHALAPDTVDARLA</sequence>